<dbReference type="PROSITE" id="PS50238">
    <property type="entry name" value="RHOGAP"/>
    <property type="match status" value="1"/>
</dbReference>
<accession>A0AAD7W9A4</accession>
<dbReference type="PANTHER" id="PTHR15904">
    <property type="entry name" value="FAM13"/>
    <property type="match status" value="1"/>
</dbReference>
<proteinExistence type="inferred from homology"/>
<dbReference type="GO" id="GO:0007165">
    <property type="term" value="P:signal transduction"/>
    <property type="evidence" value="ECO:0007669"/>
    <property type="project" value="InterPro"/>
</dbReference>
<feature type="domain" description="Rho-GAP" evidence="4">
    <location>
        <begin position="56"/>
        <end position="245"/>
    </location>
</feature>
<evidence type="ECO:0000256" key="1">
    <source>
        <dbReference type="ARBA" id="ARBA00007549"/>
    </source>
</evidence>
<gene>
    <name evidence="5" type="ORF">AAFF_G00135990</name>
</gene>
<feature type="coiled-coil region" evidence="2">
    <location>
        <begin position="621"/>
        <end position="648"/>
    </location>
</feature>
<evidence type="ECO:0000313" key="6">
    <source>
        <dbReference type="Proteomes" id="UP001221898"/>
    </source>
</evidence>
<dbReference type="InterPro" id="IPR059029">
    <property type="entry name" value="FAM13A_dom"/>
</dbReference>
<feature type="region of interest" description="Disordered" evidence="3">
    <location>
        <begin position="564"/>
        <end position="599"/>
    </location>
</feature>
<feature type="region of interest" description="Disordered" evidence="3">
    <location>
        <begin position="508"/>
        <end position="551"/>
    </location>
</feature>
<evidence type="ECO:0000256" key="3">
    <source>
        <dbReference type="SAM" id="MobiDB-lite"/>
    </source>
</evidence>
<dbReference type="Pfam" id="PF00620">
    <property type="entry name" value="RhoGAP"/>
    <property type="match status" value="1"/>
</dbReference>
<evidence type="ECO:0000256" key="2">
    <source>
        <dbReference type="SAM" id="Coils"/>
    </source>
</evidence>
<name>A0AAD7W9A4_9TELE</name>
<evidence type="ECO:0000313" key="5">
    <source>
        <dbReference type="EMBL" id="KAJ8388228.1"/>
    </source>
</evidence>
<organism evidence="5 6">
    <name type="scientific">Aldrovandia affinis</name>
    <dbReference type="NCBI Taxonomy" id="143900"/>
    <lineage>
        <taxon>Eukaryota</taxon>
        <taxon>Metazoa</taxon>
        <taxon>Chordata</taxon>
        <taxon>Craniata</taxon>
        <taxon>Vertebrata</taxon>
        <taxon>Euteleostomi</taxon>
        <taxon>Actinopterygii</taxon>
        <taxon>Neopterygii</taxon>
        <taxon>Teleostei</taxon>
        <taxon>Notacanthiformes</taxon>
        <taxon>Halosauridae</taxon>
        <taxon>Aldrovandia</taxon>
    </lineage>
</organism>
<keyword evidence="2" id="KW-0175">Coiled coil</keyword>
<dbReference type="InterPro" id="IPR000198">
    <property type="entry name" value="RhoGAP_dom"/>
</dbReference>
<dbReference type="InterPro" id="IPR039102">
    <property type="entry name" value="FAM13"/>
</dbReference>
<dbReference type="PANTHER" id="PTHR15904:SF19">
    <property type="entry name" value="PROTEIN FAM13C"/>
    <property type="match status" value="1"/>
</dbReference>
<keyword evidence="6" id="KW-1185">Reference proteome</keyword>
<dbReference type="EMBL" id="JAINUG010000198">
    <property type="protein sequence ID" value="KAJ8388228.1"/>
    <property type="molecule type" value="Genomic_DNA"/>
</dbReference>
<reference evidence="5" key="1">
    <citation type="journal article" date="2023" name="Science">
        <title>Genome structures resolve the early diversification of teleost fishes.</title>
        <authorList>
            <person name="Parey E."/>
            <person name="Louis A."/>
            <person name="Montfort J."/>
            <person name="Bouchez O."/>
            <person name="Roques C."/>
            <person name="Iampietro C."/>
            <person name="Lluch J."/>
            <person name="Castinel A."/>
            <person name="Donnadieu C."/>
            <person name="Desvignes T."/>
            <person name="Floi Bucao C."/>
            <person name="Jouanno E."/>
            <person name="Wen M."/>
            <person name="Mejri S."/>
            <person name="Dirks R."/>
            <person name="Jansen H."/>
            <person name="Henkel C."/>
            <person name="Chen W.J."/>
            <person name="Zahm M."/>
            <person name="Cabau C."/>
            <person name="Klopp C."/>
            <person name="Thompson A.W."/>
            <person name="Robinson-Rechavi M."/>
            <person name="Braasch I."/>
            <person name="Lecointre G."/>
            <person name="Bobe J."/>
            <person name="Postlethwait J.H."/>
            <person name="Berthelot C."/>
            <person name="Roest Crollius H."/>
            <person name="Guiguen Y."/>
        </authorList>
    </citation>
    <scope>NUCLEOTIDE SEQUENCE</scope>
    <source>
        <strain evidence="5">NC1722</strain>
    </source>
</reference>
<dbReference type="SUPFAM" id="SSF48350">
    <property type="entry name" value="GTPase activation domain, GAP"/>
    <property type="match status" value="1"/>
</dbReference>
<dbReference type="Proteomes" id="UP001221898">
    <property type="component" value="Unassembled WGS sequence"/>
</dbReference>
<feature type="region of interest" description="Disordered" evidence="3">
    <location>
        <begin position="290"/>
        <end position="337"/>
    </location>
</feature>
<evidence type="ECO:0000259" key="4">
    <source>
        <dbReference type="PROSITE" id="PS50238"/>
    </source>
</evidence>
<feature type="coiled-coil region" evidence="2">
    <location>
        <begin position="868"/>
        <end position="932"/>
    </location>
</feature>
<sequence>MALAVCLVLPCRFGFRGPSRCGRLHTKAASPSRIKKANQKVHPESPDLRRDPVFGVSLATLREKGQVASGVPRILRDMVEFLDKNALQQKGLFRLSGSVVKTSRLRARCDSGEVVDLSVDGDVQTVASLLKLFLRELPLAVIPGLQHTEMVHAFRECTDEMSLTHRLKENLSSLPEDNYNVLSYLCHFLRKVASHSQTNHMSVENLATVFGPCLFHVPHGPNMLEEQSLCNTLVCHLLKNHSALLGGDLDTPSPPPMLSSPLGPVEEAKDQITVTQPRVCASAWGAELRGSAETQLPGTDETVTRKAETQVSGEDEAQVQGPAELQVSGEEEKQVPISAETPVPGTAETQVAGAEETQVPETAEIQVPGTAETLHLALPPSQLASPSDETNRLRLSPGAILEGNDIVALTDAVPHVEIATVEDLVSPSQDRLLQPEIQKYCSGPIADGQEDYCQDEDSMEELAALQGDTGAAASPGSPHRDGVEHIPTEDKETFQVHDKLPNVEVEACPSATPSRDHDGPAASPHPSTGGQWGGETPLETGPEPGRGGEVCEAPGTCRLLLHIADDDSPLPSPRCPSLSQSQRFHSDPEAAPSPPCSQPFIKARSIARAELPESSTDTLSVTLLMKHIQALKRKIRRFEDRFERERKYRPSHNDKTADPETFQLMSDLAKSRKQLRDLRVKQSSEQRAEICRYGVDQQGETEPRRKLSLEETVEALLKRLQEKRQSLGLPDNMKEMTQKQMALEKITLQKCLLYFESLHGRPGTKLERSLMKPLYDRYRAVKQLLCAAPSISTIAEEKGPDEDSVQRGSLPSRRAMWPCPQAESPCVGDEDSDPTFVSPLDEVKALRPPPVAMATLHEASRSELLDCFRETQAEKRRLRKGLREFEDQFFRQMGRNALKDDRIPMAEEYQQYKNLKAKLKLLEALLSKLEDPTLKRK</sequence>
<dbReference type="SMART" id="SM00324">
    <property type="entry name" value="RhoGAP"/>
    <property type="match status" value="1"/>
</dbReference>
<comment type="caution">
    <text evidence="5">The sequence shown here is derived from an EMBL/GenBank/DDBJ whole genome shotgun (WGS) entry which is preliminary data.</text>
</comment>
<dbReference type="Gene3D" id="1.10.555.10">
    <property type="entry name" value="Rho GTPase activation protein"/>
    <property type="match status" value="1"/>
</dbReference>
<dbReference type="Pfam" id="PF26116">
    <property type="entry name" value="FAM13A"/>
    <property type="match status" value="1"/>
</dbReference>
<protein>
    <recommendedName>
        <fullName evidence="4">Rho-GAP domain-containing protein</fullName>
    </recommendedName>
</protein>
<dbReference type="AlphaFoldDB" id="A0AAD7W9A4"/>
<comment type="similarity">
    <text evidence="1">Belongs to the FAM13 family.</text>
</comment>
<dbReference type="InterPro" id="IPR008936">
    <property type="entry name" value="Rho_GTPase_activation_prot"/>
</dbReference>